<evidence type="ECO:0000256" key="1">
    <source>
        <dbReference type="ARBA" id="ARBA00010652"/>
    </source>
</evidence>
<evidence type="ECO:0000313" key="5">
    <source>
        <dbReference type="Proteomes" id="UP000266677"/>
    </source>
</evidence>
<evidence type="ECO:0000256" key="2">
    <source>
        <dbReference type="SAM" id="MobiDB-lite"/>
    </source>
</evidence>
<feature type="compositionally biased region" description="Basic and acidic residues" evidence="2">
    <location>
        <begin position="324"/>
        <end position="339"/>
    </location>
</feature>
<feature type="region of interest" description="Disordered" evidence="2">
    <location>
        <begin position="222"/>
        <end position="257"/>
    </location>
</feature>
<dbReference type="Gene3D" id="1.20.1260.20">
    <property type="entry name" value="PPE superfamily"/>
    <property type="match status" value="1"/>
</dbReference>
<feature type="compositionally biased region" description="Low complexity" evidence="2">
    <location>
        <begin position="234"/>
        <end position="257"/>
    </location>
</feature>
<dbReference type="EMBL" id="QZFU01000006">
    <property type="protein sequence ID" value="RJO80001.1"/>
    <property type="molecule type" value="Genomic_DNA"/>
</dbReference>
<dbReference type="InterPro" id="IPR038332">
    <property type="entry name" value="PPE_sf"/>
</dbReference>
<sequence>MRRLPHTHERGTNQFVDPEYAPSVEVFDNLTHEEIHRKVQLLDPSALAAGKQAWHGSAGGLAEAVAQAHTEIRAAIADGWRGGAAETAAATVRDFEHTGQRLADVMAAVAQRLGQAGDAAEALKAAVPQPADERADLSGALLNPATATANTAVHKAAEGARQDVVQAMDSIYATAFLSSGTGVPAFPDGIGIDGQSGAPASGGHGVSGTVAAQPISHIAATTSEVASGSDAPERTTAAAARPATVAESTATETPATRAAAVSSATASTGAVTPAATQIASAAATLRAVSTKTAGKQQLSSATPGTATASTNVQPIPPIPTRPTQSEDDKRKREERREDSGPTGDAVTGVGAGAIGGLVGGAFAAAEAPRSGPSVAAGAARAARAEEDDEDEDYHFVDDDLTFLEPGEDGTDLIGSMDPTTPPVLGEWTELE</sequence>
<dbReference type="AlphaFoldDB" id="A0A3A4KX36"/>
<evidence type="ECO:0000259" key="3">
    <source>
        <dbReference type="Pfam" id="PF00823"/>
    </source>
</evidence>
<feature type="region of interest" description="Disordered" evidence="2">
    <location>
        <begin position="293"/>
        <end position="349"/>
    </location>
</feature>
<comment type="caution">
    <text evidence="4">The sequence shown here is derived from an EMBL/GenBank/DDBJ whole genome shotgun (WGS) entry which is preliminary data.</text>
</comment>
<name>A0A3A4KX36_9NOCA</name>
<feature type="domain" description="PPE" evidence="3">
    <location>
        <begin position="44"/>
        <end position="177"/>
    </location>
</feature>
<dbReference type="Pfam" id="PF00823">
    <property type="entry name" value="PPE"/>
    <property type="match status" value="1"/>
</dbReference>
<feature type="compositionally biased region" description="Acidic residues" evidence="2">
    <location>
        <begin position="385"/>
        <end position="410"/>
    </location>
</feature>
<dbReference type="InterPro" id="IPR000030">
    <property type="entry name" value="PPE_dom"/>
</dbReference>
<evidence type="ECO:0000313" key="4">
    <source>
        <dbReference type="EMBL" id="RJO80001.1"/>
    </source>
</evidence>
<reference evidence="4 5" key="1">
    <citation type="submission" date="2018-09" db="EMBL/GenBank/DDBJ databases">
        <title>YIM PH21274 draft genome.</title>
        <authorList>
            <person name="Miao C."/>
        </authorList>
    </citation>
    <scope>NUCLEOTIDE SEQUENCE [LARGE SCALE GENOMIC DNA]</scope>
    <source>
        <strain evidence="4 5">YIM PH 21724</strain>
    </source>
</reference>
<feature type="region of interest" description="Disordered" evidence="2">
    <location>
        <begin position="367"/>
        <end position="431"/>
    </location>
</feature>
<comment type="similarity">
    <text evidence="1">Belongs to the mycobacterial PPE family.</text>
</comment>
<gene>
    <name evidence="4" type="ORF">D5S18_01780</name>
</gene>
<keyword evidence="5" id="KW-1185">Reference proteome</keyword>
<dbReference type="RefSeq" id="WP_120037211.1">
    <property type="nucleotide sequence ID" value="NZ_QZFU01000006.1"/>
</dbReference>
<feature type="compositionally biased region" description="Low complexity" evidence="2">
    <location>
        <begin position="299"/>
        <end position="310"/>
    </location>
</feature>
<proteinExistence type="inferred from homology"/>
<accession>A0A3A4KX36</accession>
<protein>
    <recommendedName>
        <fullName evidence="3">PPE domain-containing protein</fullName>
    </recommendedName>
</protein>
<dbReference type="Proteomes" id="UP000266677">
    <property type="component" value="Unassembled WGS sequence"/>
</dbReference>
<organism evidence="4 5">
    <name type="scientific">Nocardia panacis</name>
    <dbReference type="NCBI Taxonomy" id="2340916"/>
    <lineage>
        <taxon>Bacteria</taxon>
        <taxon>Bacillati</taxon>
        <taxon>Actinomycetota</taxon>
        <taxon>Actinomycetes</taxon>
        <taxon>Mycobacteriales</taxon>
        <taxon>Nocardiaceae</taxon>
        <taxon>Nocardia</taxon>
    </lineage>
</organism>
<dbReference type="OrthoDB" id="4566777at2"/>